<dbReference type="RefSeq" id="WP_073332795.1">
    <property type="nucleotide sequence ID" value="NZ_FQYO01000005.1"/>
</dbReference>
<keyword evidence="2" id="KW-0285">Flavoprotein</keyword>
<organism evidence="7 8">
    <name type="scientific">Wenxinia saemankumensis</name>
    <dbReference type="NCBI Taxonomy" id="1447782"/>
    <lineage>
        <taxon>Bacteria</taxon>
        <taxon>Pseudomonadati</taxon>
        <taxon>Pseudomonadota</taxon>
        <taxon>Alphaproteobacteria</taxon>
        <taxon>Rhodobacterales</taxon>
        <taxon>Roseobacteraceae</taxon>
        <taxon>Wenxinia</taxon>
    </lineage>
</organism>
<evidence type="ECO:0000256" key="5">
    <source>
        <dbReference type="ARBA" id="ARBA00023033"/>
    </source>
</evidence>
<dbReference type="SUPFAM" id="SSF54373">
    <property type="entry name" value="FAD-linked reductases, C-terminal domain"/>
    <property type="match status" value="1"/>
</dbReference>
<keyword evidence="4" id="KW-0560">Oxidoreductase</keyword>
<dbReference type="GO" id="GO:0071949">
    <property type="term" value="F:FAD binding"/>
    <property type="evidence" value="ECO:0007669"/>
    <property type="project" value="InterPro"/>
</dbReference>
<dbReference type="InterPro" id="IPR050493">
    <property type="entry name" value="FAD-dep_Monooxygenase_BioMet"/>
</dbReference>
<keyword evidence="8" id="KW-1185">Reference proteome</keyword>
<evidence type="ECO:0000256" key="2">
    <source>
        <dbReference type="ARBA" id="ARBA00022630"/>
    </source>
</evidence>
<dbReference type="Gene3D" id="3.50.50.60">
    <property type="entry name" value="FAD/NAD(P)-binding domain"/>
    <property type="match status" value="1"/>
</dbReference>
<dbReference type="InterPro" id="IPR002938">
    <property type="entry name" value="FAD-bd"/>
</dbReference>
<dbReference type="Pfam" id="PF01494">
    <property type="entry name" value="FAD_binding_3"/>
    <property type="match status" value="1"/>
</dbReference>
<dbReference type="GO" id="GO:0004497">
    <property type="term" value="F:monooxygenase activity"/>
    <property type="evidence" value="ECO:0007669"/>
    <property type="project" value="UniProtKB-KW"/>
</dbReference>
<dbReference type="PANTHER" id="PTHR13789">
    <property type="entry name" value="MONOOXYGENASE"/>
    <property type="match status" value="1"/>
</dbReference>
<dbReference type="EMBL" id="FQYO01000005">
    <property type="protein sequence ID" value="SHJ15798.1"/>
    <property type="molecule type" value="Genomic_DNA"/>
</dbReference>
<dbReference type="PANTHER" id="PTHR13789:SF318">
    <property type="entry name" value="GERANYLGERANYL DIPHOSPHATE REDUCTASE"/>
    <property type="match status" value="1"/>
</dbReference>
<accession>A0A1M6H0Q5</accession>
<evidence type="ECO:0000256" key="3">
    <source>
        <dbReference type="ARBA" id="ARBA00022827"/>
    </source>
</evidence>
<evidence type="ECO:0000256" key="1">
    <source>
        <dbReference type="ARBA" id="ARBA00001974"/>
    </source>
</evidence>
<protein>
    <submittedName>
        <fullName evidence="7">Salicylate hydroxylase</fullName>
    </submittedName>
</protein>
<keyword evidence="3" id="KW-0274">FAD</keyword>
<dbReference type="InterPro" id="IPR036188">
    <property type="entry name" value="FAD/NAD-bd_sf"/>
</dbReference>
<proteinExistence type="predicted"/>
<dbReference type="AlphaFoldDB" id="A0A1M6H0Q5"/>
<dbReference type="Proteomes" id="UP000184292">
    <property type="component" value="Unassembled WGS sequence"/>
</dbReference>
<comment type="cofactor">
    <cofactor evidence="1">
        <name>FAD</name>
        <dbReference type="ChEBI" id="CHEBI:57692"/>
    </cofactor>
</comment>
<dbReference type="STRING" id="1447782.SAMN05444417_3042"/>
<evidence type="ECO:0000313" key="8">
    <source>
        <dbReference type="Proteomes" id="UP000184292"/>
    </source>
</evidence>
<evidence type="ECO:0000313" key="7">
    <source>
        <dbReference type="EMBL" id="SHJ15798.1"/>
    </source>
</evidence>
<name>A0A1M6H0Q5_9RHOB</name>
<reference evidence="7 8" key="1">
    <citation type="submission" date="2016-11" db="EMBL/GenBank/DDBJ databases">
        <authorList>
            <person name="Jaros S."/>
            <person name="Januszkiewicz K."/>
            <person name="Wedrychowicz H."/>
        </authorList>
    </citation>
    <scope>NUCLEOTIDE SEQUENCE [LARGE SCALE GENOMIC DNA]</scope>
    <source>
        <strain evidence="7 8">DSM 100565</strain>
    </source>
</reference>
<dbReference type="PRINTS" id="PR00420">
    <property type="entry name" value="RNGMNOXGNASE"/>
</dbReference>
<evidence type="ECO:0000259" key="6">
    <source>
        <dbReference type="Pfam" id="PF01494"/>
    </source>
</evidence>
<gene>
    <name evidence="7" type="ORF">SAMN05444417_3042</name>
</gene>
<feature type="domain" description="FAD-binding" evidence="6">
    <location>
        <begin position="7"/>
        <end position="328"/>
    </location>
</feature>
<evidence type="ECO:0000256" key="4">
    <source>
        <dbReference type="ARBA" id="ARBA00023002"/>
    </source>
</evidence>
<keyword evidence="5" id="KW-0503">Monooxygenase</keyword>
<dbReference type="SUPFAM" id="SSF51905">
    <property type="entry name" value="FAD/NAD(P)-binding domain"/>
    <property type="match status" value="1"/>
</dbReference>
<sequence>MRLDRSRALVVGGGIGGMAAALALARAGAQVTLHERAEAFGDVGAGLQVSANGQAALRSLGLCGDGPPAGAVLSEGTAIRAPSGRTVARVPPPRSGATWYIHRADLLSLLTEAATAAGVDMRMSSAVRPGSATAGAADLLVAADGGLSDWRGAIDARVRAQFTGQVAWRALLPGRGEARAPAVLAMGPGAHVVSYPLRDGSLRNLVAVEERRDFTGEGWRQKGDPEVFRRRFARFGAVLGHDLGALREVHLWGLHLRPVAARWQDGKRAALLGDAAHPTLPFLAQGANLALEDAVILGRALDLAGTIPEALARYEAARRPRAEAVVRLARGNAWRFHLRPPLSWGAQAVLAVGGGLLARGLERVYAYDPSEAPI</sequence>